<keyword evidence="3" id="KW-0964">Secreted</keyword>
<proteinExistence type="inferred from homology"/>
<reference evidence="8 9" key="1">
    <citation type="journal article" date="2007" name="Nature">
        <title>Genome of the marsupial Monodelphis domestica reveals innovation in non-coding sequences.</title>
        <authorList>
            <person name="Mikkelsen T.S."/>
            <person name="Wakefield M.J."/>
            <person name="Aken B."/>
            <person name="Amemiya C.T."/>
            <person name="Chang J.L."/>
            <person name="Duke S."/>
            <person name="Garber M."/>
            <person name="Gentles A.J."/>
            <person name="Goodstadt L."/>
            <person name="Heger A."/>
            <person name="Jurka J."/>
            <person name="Kamal M."/>
            <person name="Mauceli E."/>
            <person name="Searle S.M."/>
            <person name="Sharpe T."/>
            <person name="Baker M.L."/>
            <person name="Batzer M.A."/>
            <person name="Benos P.V."/>
            <person name="Belov K."/>
            <person name="Clamp M."/>
            <person name="Cook A."/>
            <person name="Cuff J."/>
            <person name="Das R."/>
            <person name="Davidow L."/>
            <person name="Deakin J.E."/>
            <person name="Fazzari M.J."/>
            <person name="Glass J.L."/>
            <person name="Grabherr M."/>
            <person name="Greally J.M."/>
            <person name="Gu W."/>
            <person name="Hore T.A."/>
            <person name="Huttley G.A."/>
            <person name="Kleber M."/>
            <person name="Jirtle R.L."/>
            <person name="Koina E."/>
            <person name="Lee J.T."/>
            <person name="Mahony S."/>
            <person name="Marra M.A."/>
            <person name="Miller R.D."/>
            <person name="Nicholls R.D."/>
            <person name="Oda M."/>
            <person name="Papenfuss A.T."/>
            <person name="Parra Z.E."/>
            <person name="Pollock D.D."/>
            <person name="Ray D.A."/>
            <person name="Schein J.E."/>
            <person name="Speed T.P."/>
            <person name="Thompson K."/>
            <person name="VandeBerg J.L."/>
            <person name="Wade C.M."/>
            <person name="Walker J.A."/>
            <person name="Waters P.D."/>
            <person name="Webber C."/>
            <person name="Weidman J.R."/>
            <person name="Xie X."/>
            <person name="Zody M.C."/>
            <person name="Baldwin J."/>
            <person name="Abdouelleil A."/>
            <person name="Abdulkadir J."/>
            <person name="Abebe A."/>
            <person name="Abera B."/>
            <person name="Abreu J."/>
            <person name="Acer S.C."/>
            <person name="Aftuck L."/>
            <person name="Alexander A."/>
            <person name="An P."/>
            <person name="Anderson E."/>
            <person name="Anderson S."/>
            <person name="Arachi H."/>
            <person name="Azer M."/>
            <person name="Bachantsang P."/>
            <person name="Barry A."/>
            <person name="Bayul T."/>
            <person name="Berlin A."/>
            <person name="Bessette D."/>
            <person name="Bloom T."/>
            <person name="Bloom T."/>
            <person name="Boguslavskiy L."/>
            <person name="Bonnet C."/>
            <person name="Boukhgalter B."/>
            <person name="Bourzgui I."/>
            <person name="Brown A."/>
            <person name="Cahill P."/>
            <person name="Channer S."/>
            <person name="Cheshatsang Y."/>
            <person name="Chuda L."/>
            <person name="Citroen M."/>
            <person name="Collymore A."/>
            <person name="Cooke P."/>
            <person name="Costello M."/>
            <person name="D'Aco K."/>
            <person name="Daza R."/>
            <person name="De Haan G."/>
            <person name="DeGray S."/>
            <person name="DeMaso C."/>
            <person name="Dhargay N."/>
            <person name="Dooley K."/>
            <person name="Dooley E."/>
            <person name="Doricent M."/>
            <person name="Dorje P."/>
            <person name="Dorjee K."/>
            <person name="Dupes A."/>
            <person name="Elong R."/>
            <person name="Falk J."/>
            <person name="Farina A."/>
            <person name="Faro S."/>
            <person name="Ferguson D."/>
            <person name="Fisher S."/>
            <person name="Foley C.D."/>
            <person name="Franke A."/>
            <person name="Friedrich D."/>
            <person name="Gadbois L."/>
            <person name="Gearin G."/>
            <person name="Gearin C.R."/>
            <person name="Giannoukos G."/>
            <person name="Goode T."/>
            <person name="Graham J."/>
            <person name="Grandbois E."/>
            <person name="Grewal S."/>
            <person name="Gyaltsen K."/>
            <person name="Hafez N."/>
            <person name="Hagos B."/>
            <person name="Hall J."/>
            <person name="Henson C."/>
            <person name="Hollinger A."/>
            <person name="Honan T."/>
            <person name="Huard M.D."/>
            <person name="Hughes L."/>
            <person name="Hurhula B."/>
            <person name="Husby M.E."/>
            <person name="Kamat A."/>
            <person name="Kanga B."/>
            <person name="Kashin S."/>
            <person name="Khazanovich D."/>
            <person name="Kisner P."/>
            <person name="Lance K."/>
            <person name="Lara M."/>
            <person name="Lee W."/>
            <person name="Lennon N."/>
            <person name="Letendre F."/>
            <person name="LeVine R."/>
            <person name="Lipovsky A."/>
            <person name="Liu X."/>
            <person name="Liu J."/>
            <person name="Liu S."/>
            <person name="Lokyitsang T."/>
            <person name="Lokyitsang Y."/>
            <person name="Lubonja R."/>
            <person name="Lui A."/>
            <person name="MacDonald P."/>
            <person name="Magnisalis V."/>
            <person name="Maru K."/>
            <person name="Matthews C."/>
            <person name="McCusker W."/>
            <person name="McDonough S."/>
            <person name="Mehta T."/>
            <person name="Meldrim J."/>
            <person name="Meneus L."/>
            <person name="Mihai O."/>
            <person name="Mihalev A."/>
            <person name="Mihova T."/>
            <person name="Mittelman R."/>
            <person name="Mlenga V."/>
            <person name="Montmayeur A."/>
            <person name="Mulrain L."/>
            <person name="Navidi A."/>
            <person name="Naylor J."/>
            <person name="Negash T."/>
            <person name="Nguyen T."/>
            <person name="Nguyen N."/>
            <person name="Nicol R."/>
            <person name="Norbu C."/>
            <person name="Norbu N."/>
            <person name="Novod N."/>
            <person name="O'Neill B."/>
            <person name="Osman S."/>
            <person name="Markiewicz E."/>
            <person name="Oyono O.L."/>
            <person name="Patti C."/>
            <person name="Phunkhang P."/>
            <person name="Pierre F."/>
            <person name="Priest M."/>
            <person name="Raghuraman S."/>
            <person name="Rege F."/>
            <person name="Reyes R."/>
            <person name="Rise C."/>
            <person name="Rogov P."/>
            <person name="Ross K."/>
            <person name="Ryan E."/>
            <person name="Settipalli S."/>
            <person name="Shea T."/>
            <person name="Sherpa N."/>
            <person name="Shi L."/>
            <person name="Shih D."/>
            <person name="Sparrow T."/>
            <person name="Spaulding J."/>
            <person name="Stalker J."/>
            <person name="Stange-Thomann N."/>
            <person name="Stavropoulos S."/>
            <person name="Stone C."/>
            <person name="Strader C."/>
            <person name="Tesfaye S."/>
            <person name="Thomson T."/>
            <person name="Thoulutsang Y."/>
            <person name="Thoulutsang D."/>
            <person name="Topham K."/>
            <person name="Topping I."/>
            <person name="Tsamla T."/>
            <person name="Vassiliev H."/>
            <person name="Vo A."/>
            <person name="Wangchuk T."/>
            <person name="Wangdi T."/>
            <person name="Weiand M."/>
            <person name="Wilkinson J."/>
            <person name="Wilson A."/>
            <person name="Yadav S."/>
            <person name="Young G."/>
            <person name="Yu Q."/>
            <person name="Zembek L."/>
            <person name="Zhong D."/>
            <person name="Zimmer A."/>
            <person name="Zwirko Z."/>
            <person name="Jaffe D.B."/>
            <person name="Alvarez P."/>
            <person name="Brockman W."/>
            <person name="Butler J."/>
            <person name="Chin C."/>
            <person name="Gnerre S."/>
            <person name="MacCallum I."/>
            <person name="Graves J.A."/>
            <person name="Ponting C.P."/>
            <person name="Breen M."/>
            <person name="Samollow P.B."/>
            <person name="Lander E.S."/>
            <person name="Lindblad-Toh K."/>
        </authorList>
    </citation>
    <scope>NUCLEOTIDE SEQUENCE [LARGE SCALE GENOMIC DNA]</scope>
</reference>
<comment type="subcellular location">
    <subcellularLocation>
        <location evidence="1">Secreted</location>
    </subcellularLocation>
</comment>
<gene>
    <name evidence="8" type="primary">LOC103097229</name>
</gene>
<dbReference type="Proteomes" id="UP000002280">
    <property type="component" value="Chromosome 1"/>
</dbReference>
<dbReference type="InterPro" id="IPR002345">
    <property type="entry name" value="Lipocalin"/>
</dbReference>
<dbReference type="PANTHER" id="PTHR11430:SF124">
    <property type="entry name" value="LIPOCALIN 1-LIKE PROTEIN 1-RELATED"/>
    <property type="match status" value="1"/>
</dbReference>
<dbReference type="InterPro" id="IPR012674">
    <property type="entry name" value="Calycin"/>
</dbReference>
<sequence length="194" mass="22919">MKILFLSLVLCLFFILQVKELQSSEEVFESIFFIKAIVEDKELTKEKRPKAFPPVIIQQLDDGNMEINVLMKKNGECQNSKTKLEKTVELNKFTMNEGKLQVYITKMSVTDHWIILYEGELLGEQIRVAKLLAPYMYANQEAIKEFKLFSKKEGFDERKIIFPRIEEECTFDSISVSFWWHFVHFSKRTKSNTR</sequence>
<dbReference type="GeneTree" id="ENSGT01050000244868"/>
<evidence type="ECO:0000259" key="7">
    <source>
        <dbReference type="Pfam" id="PF00061"/>
    </source>
</evidence>
<reference evidence="8" key="2">
    <citation type="submission" date="2025-08" db="UniProtKB">
        <authorList>
            <consortium name="Ensembl"/>
        </authorList>
    </citation>
    <scope>IDENTIFICATION</scope>
</reference>
<evidence type="ECO:0000256" key="3">
    <source>
        <dbReference type="ARBA" id="ARBA00022525"/>
    </source>
</evidence>
<evidence type="ECO:0000313" key="8">
    <source>
        <dbReference type="Ensembl" id="ENSMODP00000040929.2"/>
    </source>
</evidence>
<evidence type="ECO:0000313" key="9">
    <source>
        <dbReference type="Proteomes" id="UP000002280"/>
    </source>
</evidence>
<evidence type="ECO:0000256" key="1">
    <source>
        <dbReference type="ARBA" id="ARBA00004613"/>
    </source>
</evidence>
<protein>
    <submittedName>
        <fullName evidence="8">Late lactation protein B-like</fullName>
    </submittedName>
</protein>
<evidence type="ECO:0000256" key="2">
    <source>
        <dbReference type="ARBA" id="ARBA00006889"/>
    </source>
</evidence>
<evidence type="ECO:0000256" key="6">
    <source>
        <dbReference type="SAM" id="SignalP"/>
    </source>
</evidence>
<dbReference type="KEGG" id="mdo:103097229"/>
<dbReference type="InterPro" id="IPR000566">
    <property type="entry name" value="Lipocln_cytosolic_FA-bd_dom"/>
</dbReference>
<keyword evidence="4 6" id="KW-0732">Signal</keyword>
<evidence type="ECO:0000256" key="4">
    <source>
        <dbReference type="ARBA" id="ARBA00022729"/>
    </source>
</evidence>
<dbReference type="SUPFAM" id="SSF50814">
    <property type="entry name" value="Lipocalins"/>
    <property type="match status" value="1"/>
</dbReference>
<dbReference type="InParanoid" id="K7E577"/>
<dbReference type="GO" id="GO:0005615">
    <property type="term" value="C:extracellular space"/>
    <property type="evidence" value="ECO:0000318"/>
    <property type="project" value="GO_Central"/>
</dbReference>
<feature type="signal peptide" evidence="6">
    <location>
        <begin position="1"/>
        <end position="20"/>
    </location>
</feature>
<reference evidence="8" key="3">
    <citation type="submission" date="2025-09" db="UniProtKB">
        <authorList>
            <consortium name="Ensembl"/>
        </authorList>
    </citation>
    <scope>IDENTIFICATION</scope>
</reference>
<feature type="domain" description="Lipocalin/cytosolic fatty-acid binding" evidence="7">
    <location>
        <begin position="37"/>
        <end position="163"/>
    </location>
</feature>
<dbReference type="AlphaFoldDB" id="K7E577"/>
<keyword evidence="9" id="KW-1185">Reference proteome</keyword>
<dbReference type="PANTHER" id="PTHR11430">
    <property type="entry name" value="LIPOCALIN"/>
    <property type="match status" value="1"/>
</dbReference>
<accession>K7E577</accession>
<dbReference type="PRINTS" id="PR01175">
    <property type="entry name" value="VNEBNERGLAND"/>
</dbReference>
<dbReference type="HOGENOM" id="CLU_125034_0_0_1"/>
<dbReference type="Pfam" id="PF00061">
    <property type="entry name" value="Lipocalin"/>
    <property type="match status" value="1"/>
</dbReference>
<evidence type="ECO:0000256" key="5">
    <source>
        <dbReference type="ARBA" id="ARBA00022743"/>
    </source>
</evidence>
<organism evidence="8 9">
    <name type="scientific">Monodelphis domestica</name>
    <name type="common">Gray short-tailed opossum</name>
    <dbReference type="NCBI Taxonomy" id="13616"/>
    <lineage>
        <taxon>Eukaryota</taxon>
        <taxon>Metazoa</taxon>
        <taxon>Chordata</taxon>
        <taxon>Craniata</taxon>
        <taxon>Vertebrata</taxon>
        <taxon>Euteleostomi</taxon>
        <taxon>Mammalia</taxon>
        <taxon>Metatheria</taxon>
        <taxon>Didelphimorphia</taxon>
        <taxon>Didelphidae</taxon>
        <taxon>Monodelphis</taxon>
    </lineage>
</organism>
<feature type="chain" id="PRO_5023851127" evidence="6">
    <location>
        <begin position="21"/>
        <end position="194"/>
    </location>
</feature>
<dbReference type="InterPro" id="IPR002450">
    <property type="entry name" value="von_Ebner_gland"/>
</dbReference>
<dbReference type="Ensembl" id="ENSMODT00000044038.2">
    <property type="protein sequence ID" value="ENSMODP00000040929.2"/>
    <property type="gene ID" value="ENSMODG00000029717.2"/>
</dbReference>
<dbReference type="GO" id="GO:0036094">
    <property type="term" value="F:small molecule binding"/>
    <property type="evidence" value="ECO:0007669"/>
    <property type="project" value="InterPro"/>
</dbReference>
<dbReference type="Gene3D" id="2.40.128.20">
    <property type="match status" value="1"/>
</dbReference>
<keyword evidence="5" id="KW-0494">Milk protein</keyword>
<dbReference type="Bgee" id="ENSMODG00000029717">
    <property type="expression patterns" value="Expressed in liver and 8 other cell types or tissues"/>
</dbReference>
<name>K7E577_MONDO</name>
<dbReference type="OMA" id="FCEDELH"/>
<comment type="similarity">
    <text evidence="2">Belongs to the calycin superfamily. Lipocalin family.</text>
</comment>